<evidence type="ECO:0000313" key="1">
    <source>
        <dbReference type="EMBL" id="GAA0159241.1"/>
    </source>
</evidence>
<name>A0AAV3Q7S2_LITER</name>
<dbReference type="AlphaFoldDB" id="A0AAV3Q7S2"/>
<keyword evidence="2" id="KW-1185">Reference proteome</keyword>
<organism evidence="1 2">
    <name type="scientific">Lithospermum erythrorhizon</name>
    <name type="common">Purple gromwell</name>
    <name type="synonym">Lithospermum officinale var. erythrorhizon</name>
    <dbReference type="NCBI Taxonomy" id="34254"/>
    <lineage>
        <taxon>Eukaryota</taxon>
        <taxon>Viridiplantae</taxon>
        <taxon>Streptophyta</taxon>
        <taxon>Embryophyta</taxon>
        <taxon>Tracheophyta</taxon>
        <taxon>Spermatophyta</taxon>
        <taxon>Magnoliopsida</taxon>
        <taxon>eudicotyledons</taxon>
        <taxon>Gunneridae</taxon>
        <taxon>Pentapetalae</taxon>
        <taxon>asterids</taxon>
        <taxon>lamiids</taxon>
        <taxon>Boraginales</taxon>
        <taxon>Boraginaceae</taxon>
        <taxon>Boraginoideae</taxon>
        <taxon>Lithospermeae</taxon>
        <taxon>Lithospermum</taxon>
    </lineage>
</organism>
<protein>
    <submittedName>
        <fullName evidence="1">Uncharacterized protein</fullName>
    </submittedName>
</protein>
<dbReference type="EMBL" id="BAABME010020067">
    <property type="protein sequence ID" value="GAA0159241.1"/>
    <property type="molecule type" value="Genomic_DNA"/>
</dbReference>
<gene>
    <name evidence="1" type="ORF">LIER_38826</name>
</gene>
<comment type="caution">
    <text evidence="1">The sequence shown here is derived from an EMBL/GenBank/DDBJ whole genome shotgun (WGS) entry which is preliminary data.</text>
</comment>
<reference evidence="1 2" key="1">
    <citation type="submission" date="2024-01" db="EMBL/GenBank/DDBJ databases">
        <title>The complete chloroplast genome sequence of Lithospermum erythrorhizon: insights into the phylogenetic relationship among Boraginaceae species and the maternal lineages of purple gromwells.</title>
        <authorList>
            <person name="Okada T."/>
            <person name="Watanabe K."/>
        </authorList>
    </citation>
    <scope>NUCLEOTIDE SEQUENCE [LARGE SCALE GENOMIC DNA]</scope>
</reference>
<sequence>MRKKFQEKLAALPNILKVAGATAGSLLLLVRSKTFVDMLERVYSHKRDADYRKEDDDSYKSLKKDNKVTHNLLFELKSNATENMFKINESFQNVISILNSIEEVVGFENDEEIPRT</sequence>
<dbReference type="Proteomes" id="UP001454036">
    <property type="component" value="Unassembled WGS sequence"/>
</dbReference>
<accession>A0AAV3Q7S2</accession>
<evidence type="ECO:0000313" key="2">
    <source>
        <dbReference type="Proteomes" id="UP001454036"/>
    </source>
</evidence>
<proteinExistence type="predicted"/>